<organism evidence="2 3">
    <name type="scientific">Characodon lateralis</name>
    <dbReference type="NCBI Taxonomy" id="208331"/>
    <lineage>
        <taxon>Eukaryota</taxon>
        <taxon>Metazoa</taxon>
        <taxon>Chordata</taxon>
        <taxon>Craniata</taxon>
        <taxon>Vertebrata</taxon>
        <taxon>Euteleostomi</taxon>
        <taxon>Actinopterygii</taxon>
        <taxon>Neopterygii</taxon>
        <taxon>Teleostei</taxon>
        <taxon>Neoteleostei</taxon>
        <taxon>Acanthomorphata</taxon>
        <taxon>Ovalentaria</taxon>
        <taxon>Atherinomorphae</taxon>
        <taxon>Cyprinodontiformes</taxon>
        <taxon>Goodeidae</taxon>
        <taxon>Characodon</taxon>
    </lineage>
</organism>
<evidence type="ECO:0008006" key="4">
    <source>
        <dbReference type="Google" id="ProtNLM"/>
    </source>
</evidence>
<dbReference type="Proteomes" id="UP001352852">
    <property type="component" value="Unassembled WGS sequence"/>
</dbReference>
<gene>
    <name evidence="2" type="ORF">CHARACLAT_001663</name>
</gene>
<comment type="caution">
    <text evidence="2">The sequence shown here is derived from an EMBL/GenBank/DDBJ whole genome shotgun (WGS) entry which is preliminary data.</text>
</comment>
<protein>
    <recommendedName>
        <fullName evidence="4">Espin</fullName>
    </recommendedName>
</protein>
<proteinExistence type="predicted"/>
<accession>A0ABU7EZD7</accession>
<evidence type="ECO:0000256" key="1">
    <source>
        <dbReference type="SAM" id="MobiDB-lite"/>
    </source>
</evidence>
<dbReference type="EMBL" id="JAHUTJ010073837">
    <property type="protein sequence ID" value="MED6292563.1"/>
    <property type="molecule type" value="Genomic_DNA"/>
</dbReference>
<sequence>MPAWRRDMMKKKMDEEREQKRKAEQEAKQAKETEEKQELERLRTMGYDETKLAPWQRKILLKKEDIAKK</sequence>
<keyword evidence="3" id="KW-1185">Reference proteome</keyword>
<reference evidence="2 3" key="1">
    <citation type="submission" date="2021-06" db="EMBL/GenBank/DDBJ databases">
        <authorList>
            <person name="Palmer J.M."/>
        </authorList>
    </citation>
    <scope>NUCLEOTIDE SEQUENCE [LARGE SCALE GENOMIC DNA]</scope>
    <source>
        <strain evidence="2 3">CL_MEX2019</strain>
        <tissue evidence="2">Muscle</tissue>
    </source>
</reference>
<name>A0ABU7EZD7_9TELE</name>
<feature type="region of interest" description="Disordered" evidence="1">
    <location>
        <begin position="1"/>
        <end position="39"/>
    </location>
</feature>
<evidence type="ECO:0000313" key="2">
    <source>
        <dbReference type="EMBL" id="MED6292563.1"/>
    </source>
</evidence>
<evidence type="ECO:0000313" key="3">
    <source>
        <dbReference type="Proteomes" id="UP001352852"/>
    </source>
</evidence>